<name>A0A928HIC9_9BACT</name>
<dbReference type="EMBL" id="SUVG01000002">
    <property type="protein sequence ID" value="MBE6420957.1"/>
    <property type="molecule type" value="Genomic_DNA"/>
</dbReference>
<sequence length="361" mass="40946">MYRIYIYIAKKFWGPFFFALGVFAALVVLGDTFEKMKNLGNGTTTILDVLSYSFLTFPNWLTTIMPVACLLGAISTISEMVSNGEWTACVAGGFAPRDLFKPIIACILTVVAATMLMQEFVVPPLNIKADEIYYTRVKARTDFNQYAEKDVVIKISPYQMLFAKEVDLKKGSMKNVSVDTYTDEWDIANQIIAEQMVWDPDSSSWLFANGIKRTFANEMDTEEEIFEQTASPVQTKPEDMSVDKTDPDLLSIRDLTKRINFQKKSGLAHYSAETMRQSRLASPFVTVIMCLLGMPFAISSRRKSKILNILASIVIAFTFWWMMSMFTSFGENGYINPFVAGWGPVVFFSVLLFAEFKWLRL</sequence>
<accession>A0A928HIC9</accession>
<feature type="transmembrane region" description="Helical" evidence="6">
    <location>
        <begin position="12"/>
        <end position="30"/>
    </location>
</feature>
<dbReference type="GO" id="GO:0015920">
    <property type="term" value="P:lipopolysaccharide transport"/>
    <property type="evidence" value="ECO:0007669"/>
    <property type="project" value="TreeGrafter"/>
</dbReference>
<feature type="transmembrane region" description="Helical" evidence="6">
    <location>
        <begin position="306"/>
        <end position="323"/>
    </location>
</feature>
<keyword evidence="4 6" id="KW-1133">Transmembrane helix</keyword>
<dbReference type="GO" id="GO:0043190">
    <property type="term" value="C:ATP-binding cassette (ABC) transporter complex"/>
    <property type="evidence" value="ECO:0007669"/>
    <property type="project" value="TreeGrafter"/>
</dbReference>
<gene>
    <name evidence="7" type="ORF">E7027_02275</name>
</gene>
<protein>
    <submittedName>
        <fullName evidence="7">YjgP/YjgQ family permease</fullName>
    </submittedName>
</protein>
<dbReference type="Pfam" id="PF03739">
    <property type="entry name" value="LptF_LptG"/>
    <property type="match status" value="1"/>
</dbReference>
<proteinExistence type="predicted"/>
<dbReference type="PANTHER" id="PTHR33529:SF8">
    <property type="entry name" value="PERMEASE, YJGP_YJGQ FAMILY"/>
    <property type="match status" value="1"/>
</dbReference>
<evidence type="ECO:0000256" key="3">
    <source>
        <dbReference type="ARBA" id="ARBA00022692"/>
    </source>
</evidence>
<keyword evidence="2" id="KW-1003">Cell membrane</keyword>
<feature type="transmembrane region" description="Helical" evidence="6">
    <location>
        <begin position="280"/>
        <end position="299"/>
    </location>
</feature>
<evidence type="ECO:0000256" key="1">
    <source>
        <dbReference type="ARBA" id="ARBA00004651"/>
    </source>
</evidence>
<evidence type="ECO:0000256" key="4">
    <source>
        <dbReference type="ARBA" id="ARBA00022989"/>
    </source>
</evidence>
<keyword evidence="5 6" id="KW-0472">Membrane</keyword>
<organism evidence="7 8">
    <name type="scientific">Candidatus Avelusimicrobium gallicola</name>
    <dbReference type="NCBI Taxonomy" id="2562704"/>
    <lineage>
        <taxon>Bacteria</taxon>
        <taxon>Pseudomonadati</taxon>
        <taxon>Elusimicrobiota</taxon>
        <taxon>Elusimicrobia</taxon>
        <taxon>Elusimicrobiales</taxon>
        <taxon>Elusimicrobiaceae</taxon>
        <taxon>Candidatus Avelusimicrobium</taxon>
    </lineage>
</organism>
<dbReference type="InterPro" id="IPR005495">
    <property type="entry name" value="LptG/LptF_permease"/>
</dbReference>
<keyword evidence="3 6" id="KW-0812">Transmembrane</keyword>
<evidence type="ECO:0000313" key="8">
    <source>
        <dbReference type="Proteomes" id="UP000725649"/>
    </source>
</evidence>
<evidence type="ECO:0000256" key="5">
    <source>
        <dbReference type="ARBA" id="ARBA00023136"/>
    </source>
</evidence>
<feature type="transmembrane region" description="Helical" evidence="6">
    <location>
        <begin position="99"/>
        <end position="117"/>
    </location>
</feature>
<feature type="transmembrane region" description="Helical" evidence="6">
    <location>
        <begin position="335"/>
        <end position="354"/>
    </location>
</feature>
<dbReference type="Proteomes" id="UP000725649">
    <property type="component" value="Unassembled WGS sequence"/>
</dbReference>
<comment type="subcellular location">
    <subcellularLocation>
        <location evidence="1">Cell membrane</location>
        <topology evidence="1">Multi-pass membrane protein</topology>
    </subcellularLocation>
</comment>
<evidence type="ECO:0000256" key="6">
    <source>
        <dbReference type="SAM" id="Phobius"/>
    </source>
</evidence>
<evidence type="ECO:0000256" key="2">
    <source>
        <dbReference type="ARBA" id="ARBA00022475"/>
    </source>
</evidence>
<comment type="caution">
    <text evidence="7">The sequence shown here is derived from an EMBL/GenBank/DDBJ whole genome shotgun (WGS) entry which is preliminary data.</text>
</comment>
<evidence type="ECO:0000313" key="7">
    <source>
        <dbReference type="EMBL" id="MBE6420957.1"/>
    </source>
</evidence>
<feature type="transmembrane region" description="Helical" evidence="6">
    <location>
        <begin position="57"/>
        <end position="78"/>
    </location>
</feature>
<dbReference type="PANTHER" id="PTHR33529">
    <property type="entry name" value="SLR0882 PROTEIN-RELATED"/>
    <property type="match status" value="1"/>
</dbReference>
<reference evidence="7" key="1">
    <citation type="submission" date="2019-04" db="EMBL/GenBank/DDBJ databases">
        <title>Evolution of Biomass-Degrading Anaerobic Consortia Revealed by Metagenomics.</title>
        <authorList>
            <person name="Peng X."/>
        </authorList>
    </citation>
    <scope>NUCLEOTIDE SEQUENCE</scope>
    <source>
        <strain evidence="7">SIG66</strain>
    </source>
</reference>
<dbReference type="AlphaFoldDB" id="A0A928HIC9"/>